<protein>
    <submittedName>
        <fullName evidence="2">Uncharacterized protein</fullName>
    </submittedName>
</protein>
<feature type="compositionally biased region" description="Basic and acidic residues" evidence="1">
    <location>
        <begin position="36"/>
        <end position="60"/>
    </location>
</feature>
<feature type="non-terminal residue" evidence="2">
    <location>
        <position position="82"/>
    </location>
</feature>
<evidence type="ECO:0000313" key="2">
    <source>
        <dbReference type="EMBL" id="CEL00294.1"/>
    </source>
</evidence>
<feature type="non-terminal residue" evidence="2">
    <location>
        <position position="1"/>
    </location>
</feature>
<proteinExistence type="predicted"/>
<gene>
    <name evidence="2" type="primary">ORF223346</name>
</gene>
<accession>A0A0B7C493</accession>
<evidence type="ECO:0000256" key="1">
    <source>
        <dbReference type="SAM" id="MobiDB-lite"/>
    </source>
</evidence>
<sequence length="82" mass="9168">PGRADQALLGAQRQQHEAELAGLREVEAGAQGHAGRRPEQPRQRGDQRELGEHGQRRQQDDQPPAVHQRMPVQLHADGDEEQ</sequence>
<organism evidence="2">
    <name type="scientific">Arion vulgaris</name>
    <dbReference type="NCBI Taxonomy" id="1028688"/>
    <lineage>
        <taxon>Eukaryota</taxon>
        <taxon>Metazoa</taxon>
        <taxon>Spiralia</taxon>
        <taxon>Lophotrochozoa</taxon>
        <taxon>Mollusca</taxon>
        <taxon>Gastropoda</taxon>
        <taxon>Heterobranchia</taxon>
        <taxon>Euthyneura</taxon>
        <taxon>Panpulmonata</taxon>
        <taxon>Eupulmonata</taxon>
        <taxon>Stylommatophora</taxon>
        <taxon>Helicina</taxon>
        <taxon>Arionoidea</taxon>
        <taxon>Arionidae</taxon>
        <taxon>Arion</taxon>
    </lineage>
</organism>
<dbReference type="EMBL" id="HACG01053423">
    <property type="protein sequence ID" value="CEL00294.1"/>
    <property type="molecule type" value="Transcribed_RNA"/>
</dbReference>
<reference evidence="2" key="1">
    <citation type="submission" date="2014-12" db="EMBL/GenBank/DDBJ databases">
        <title>Insight into the proteome of Arion vulgaris.</title>
        <authorList>
            <person name="Aradska J."/>
            <person name="Bulat T."/>
            <person name="Smidak R."/>
            <person name="Sarate P."/>
            <person name="Gangsoo J."/>
            <person name="Sialana F."/>
            <person name="Bilban M."/>
            <person name="Lubec G."/>
        </authorList>
    </citation>
    <scope>NUCLEOTIDE SEQUENCE</scope>
    <source>
        <tissue evidence="2">Skin</tissue>
    </source>
</reference>
<feature type="region of interest" description="Disordered" evidence="1">
    <location>
        <begin position="25"/>
        <end position="82"/>
    </location>
</feature>
<dbReference type="AlphaFoldDB" id="A0A0B7C493"/>
<name>A0A0B7C493_9EUPU</name>